<feature type="signal peptide" evidence="2">
    <location>
        <begin position="1"/>
        <end position="31"/>
    </location>
</feature>
<comment type="caution">
    <text evidence="3">The sequence shown here is derived from an EMBL/GenBank/DDBJ whole genome shotgun (WGS) entry which is preliminary data.</text>
</comment>
<proteinExistence type="predicted"/>
<name>A0ABD3XUY2_SINWO</name>
<evidence type="ECO:0000313" key="4">
    <source>
        <dbReference type="Proteomes" id="UP001634394"/>
    </source>
</evidence>
<feature type="transmembrane region" description="Helical" evidence="1">
    <location>
        <begin position="77"/>
        <end position="98"/>
    </location>
</feature>
<evidence type="ECO:0000256" key="2">
    <source>
        <dbReference type="SAM" id="SignalP"/>
    </source>
</evidence>
<evidence type="ECO:0000256" key="1">
    <source>
        <dbReference type="SAM" id="Phobius"/>
    </source>
</evidence>
<protein>
    <submittedName>
        <fullName evidence="3">Uncharacterized protein</fullName>
    </submittedName>
</protein>
<feature type="chain" id="PRO_5044845897" evidence="2">
    <location>
        <begin position="32"/>
        <end position="103"/>
    </location>
</feature>
<dbReference type="EMBL" id="JBJQND010000001">
    <property type="protein sequence ID" value="KAL3889812.1"/>
    <property type="molecule type" value="Genomic_DNA"/>
</dbReference>
<dbReference type="AlphaFoldDB" id="A0ABD3XUY2"/>
<keyword evidence="1" id="KW-0812">Transmembrane</keyword>
<evidence type="ECO:0000313" key="3">
    <source>
        <dbReference type="EMBL" id="KAL3889812.1"/>
    </source>
</evidence>
<accession>A0ABD3XUY2</accession>
<reference evidence="3 4" key="1">
    <citation type="submission" date="2024-11" db="EMBL/GenBank/DDBJ databases">
        <title>Chromosome-level genome assembly of the freshwater bivalve Anodonta woodiana.</title>
        <authorList>
            <person name="Chen X."/>
        </authorList>
    </citation>
    <scope>NUCLEOTIDE SEQUENCE [LARGE SCALE GENOMIC DNA]</scope>
    <source>
        <strain evidence="3">MN2024</strain>
        <tissue evidence="3">Gills</tissue>
    </source>
</reference>
<keyword evidence="1" id="KW-0472">Membrane</keyword>
<dbReference type="Proteomes" id="UP001634394">
    <property type="component" value="Unassembled WGS sequence"/>
</dbReference>
<keyword evidence="4" id="KW-1185">Reference proteome</keyword>
<sequence length="103" mass="11225">MFRYIKNVHFVMKMFVVIILRQISCWCVNKARNICCTGVPAVRGCLPDVVAEDKCANSSYGGITGTVCSCRGNLCNYALPMGSSIIVMAAALIVYVVLRNGKN</sequence>
<gene>
    <name evidence="3" type="ORF">ACJMK2_002140</name>
</gene>
<keyword evidence="1" id="KW-1133">Transmembrane helix</keyword>
<keyword evidence="2" id="KW-0732">Signal</keyword>
<organism evidence="3 4">
    <name type="scientific">Sinanodonta woodiana</name>
    <name type="common">Chinese pond mussel</name>
    <name type="synonym">Anodonta woodiana</name>
    <dbReference type="NCBI Taxonomy" id="1069815"/>
    <lineage>
        <taxon>Eukaryota</taxon>
        <taxon>Metazoa</taxon>
        <taxon>Spiralia</taxon>
        <taxon>Lophotrochozoa</taxon>
        <taxon>Mollusca</taxon>
        <taxon>Bivalvia</taxon>
        <taxon>Autobranchia</taxon>
        <taxon>Heteroconchia</taxon>
        <taxon>Palaeoheterodonta</taxon>
        <taxon>Unionida</taxon>
        <taxon>Unionoidea</taxon>
        <taxon>Unionidae</taxon>
        <taxon>Unioninae</taxon>
        <taxon>Sinanodonta</taxon>
    </lineage>
</organism>